<feature type="compositionally biased region" description="Polar residues" evidence="10">
    <location>
        <begin position="1195"/>
        <end position="1209"/>
    </location>
</feature>
<dbReference type="InterPro" id="IPR000504">
    <property type="entry name" value="RRM_dom"/>
</dbReference>
<dbReference type="GO" id="GO:0006397">
    <property type="term" value="P:mRNA processing"/>
    <property type="evidence" value="ECO:0007669"/>
    <property type="project" value="UniProtKB-KW"/>
</dbReference>
<keyword evidence="13" id="KW-1185">Reference proteome</keyword>
<keyword evidence="4 9" id="KW-0694">RNA-binding</keyword>
<evidence type="ECO:0000256" key="2">
    <source>
        <dbReference type="ARBA" id="ARBA00022664"/>
    </source>
</evidence>
<dbReference type="InterPro" id="IPR003107">
    <property type="entry name" value="HAT"/>
</dbReference>
<accession>A0A5C3E6J4</accession>
<evidence type="ECO:0000256" key="1">
    <source>
        <dbReference type="ARBA" id="ARBA00004123"/>
    </source>
</evidence>
<evidence type="ECO:0000256" key="3">
    <source>
        <dbReference type="ARBA" id="ARBA00022737"/>
    </source>
</evidence>
<evidence type="ECO:0000256" key="8">
    <source>
        <dbReference type="ARBA" id="ARBA00093627"/>
    </source>
</evidence>
<reference evidence="12 13" key="1">
    <citation type="submission" date="2018-03" db="EMBL/GenBank/DDBJ databases">
        <authorList>
            <person name="Guldener U."/>
        </authorList>
    </citation>
    <scope>NUCLEOTIDE SEQUENCE [LARGE SCALE GENOMIC DNA]</scope>
    <source>
        <strain evidence="12 13">NBRC100155</strain>
    </source>
</reference>
<name>A0A5C3E6J4_9BASI</name>
<evidence type="ECO:0000313" key="12">
    <source>
        <dbReference type="EMBL" id="SPO25121.1"/>
    </source>
</evidence>
<feature type="compositionally biased region" description="Polar residues" evidence="10">
    <location>
        <begin position="747"/>
        <end position="770"/>
    </location>
</feature>
<dbReference type="InterPro" id="IPR012677">
    <property type="entry name" value="Nucleotide-bd_a/b_plait_sf"/>
</dbReference>
<dbReference type="PROSITE" id="PS50102">
    <property type="entry name" value="RRM"/>
    <property type="match status" value="2"/>
</dbReference>
<evidence type="ECO:0000256" key="10">
    <source>
        <dbReference type="SAM" id="MobiDB-lite"/>
    </source>
</evidence>
<dbReference type="InterPro" id="IPR035979">
    <property type="entry name" value="RBD_domain_sf"/>
</dbReference>
<sequence>MASESALLTLDPAAHRERFLHRQTSARYAGSADPTAHLNNVLALLSAYRNAASLASLLLHDWDIFLVLEIRLAAATSSLTPDSLTALFETHKNATLHYSSSGLLKRYISLVLAYFSKLHGIDIALLSTQSAEASPVHRSSDPALKWTSLDSCPTIDAAQSIYNPTSLPPLTPDIVDSSAWDSVCGVEAVRWRIREAYTRCAYQLQESQDVWRLYLAFEEALLTSSQVARDQQLETVRHVYLARLRVPHAAIDDTFQAFSSFVTQNLPPHQYESEMSAANMLVAESRATLRQREQFEDALASLLRPNNIHAVGSRQDLDNFATYCKPYLRWQMNRAARALRSKDKTHAQTELDLTCGLFERLIPHFGLHPPSTQKHELVYYSDDVETSEHYSRQFKRLSQEERDARTQQEQQLYSERLSLATDLWLDYISLLSSASRPDASLIMDICARSVKCLPTSISLHCVLMRNSARFRRSRPQIEQLFEKVVTPGALQLKASELTDLCLARVDCERELASFDLVVKAGAEIDVDPARDMDKFTEIYALLSYSLGKLAELGDDRDASLRLERCTVNWVERAVFAMGGPASEGGMGFNELAESVWQTAATQQPDNASVYREAAAYWMRRFDASKARGWFKAGVSRLERKQQQEAYQESSGYQTLLQEWVQFEHQHGSIEEVEYAEAKARVERQRALEAWYASYAQYGYQSEAQAQQQGSSHANGDESSAMQVEAAPAEHTITAKRKADEDNDENIGDTSITDTQMSTRAEEAASNSTVSAALEQPKKTRTDVDSAPSRDREHCSVLVSNLDPSADAQAVRSFLRGCGRIVELSGPTVLTSTSGTTSSAAALVEFADPAGSASALTRHNKPLSSSVVCVYIGWKCTLFVTNFPEDWEDAHVRDAFSPFGLIFTVRWPSKRFVSTRRFCYVQYTTPESAAAAVAALDKKQVAEGRKLSVALSDPSRRKQRSDAQENAKELFVSGFPRNITEEDFKMFFADFGAIKGVRLLRNADGGLRGIGFVDFEKVLDAHRAMRELNSTKWRGKTISVTIAENRGAHGASKADKKVDVQDRKQRSVRVDGLPVDAQEALIQQAIERVVGLGSVKQVLWRPDGMNRRATVEFGSAADAGKIVLLGGAGNVRYDDQHVLEVVAMDDEFDDAPMHNLGSPLAKGLRTNQQSLEFVPRASRGGRGRSRGRAFGVGFSHTSTTKPQPTSNSQGDDMEIEPNIETNAAEKLTGQDRFRAMLQR</sequence>
<feature type="compositionally biased region" description="Polar residues" evidence="10">
    <location>
        <begin position="712"/>
        <end position="721"/>
    </location>
</feature>
<feature type="domain" description="RRM" evidence="11">
    <location>
        <begin position="967"/>
        <end position="1044"/>
    </location>
</feature>
<evidence type="ECO:0000259" key="11">
    <source>
        <dbReference type="PROSITE" id="PS50102"/>
    </source>
</evidence>
<keyword evidence="6" id="KW-0539">Nucleus</keyword>
<keyword evidence="2" id="KW-0507">mRNA processing</keyword>
<dbReference type="Gene3D" id="1.25.40.10">
    <property type="entry name" value="Tetratricopeptide repeat domain"/>
    <property type="match status" value="2"/>
</dbReference>
<evidence type="ECO:0000313" key="13">
    <source>
        <dbReference type="Proteomes" id="UP000324022"/>
    </source>
</evidence>
<dbReference type="PANTHER" id="PTHR24012">
    <property type="entry name" value="RNA BINDING PROTEIN"/>
    <property type="match status" value="1"/>
</dbReference>
<keyword evidence="3" id="KW-0677">Repeat</keyword>
<dbReference type="GO" id="GO:0005688">
    <property type="term" value="C:U6 snRNP"/>
    <property type="evidence" value="ECO:0007669"/>
    <property type="project" value="UniProtKB-ARBA"/>
</dbReference>
<evidence type="ECO:0000256" key="4">
    <source>
        <dbReference type="ARBA" id="ARBA00022884"/>
    </source>
</evidence>
<dbReference type="Proteomes" id="UP000324022">
    <property type="component" value="Unassembled WGS sequence"/>
</dbReference>
<feature type="compositionally biased region" description="Basic and acidic residues" evidence="10">
    <location>
        <begin position="775"/>
        <end position="791"/>
    </location>
</feature>
<dbReference type="AlphaFoldDB" id="A0A5C3E6J4"/>
<evidence type="ECO:0000256" key="6">
    <source>
        <dbReference type="ARBA" id="ARBA00023242"/>
    </source>
</evidence>
<feature type="region of interest" description="Disordered" evidence="10">
    <location>
        <begin position="705"/>
        <end position="791"/>
    </location>
</feature>
<dbReference type="SMART" id="SM00386">
    <property type="entry name" value="HAT"/>
    <property type="match status" value="3"/>
</dbReference>
<dbReference type="GO" id="GO:0003723">
    <property type="term" value="F:RNA binding"/>
    <property type="evidence" value="ECO:0007669"/>
    <property type="project" value="UniProtKB-UniRule"/>
</dbReference>
<dbReference type="SUPFAM" id="SSF48452">
    <property type="entry name" value="TPR-like"/>
    <property type="match status" value="1"/>
</dbReference>
<dbReference type="OrthoDB" id="360390at2759"/>
<evidence type="ECO:0000256" key="7">
    <source>
        <dbReference type="ARBA" id="ARBA00093374"/>
    </source>
</evidence>
<dbReference type="SMART" id="SM00360">
    <property type="entry name" value="RRM"/>
    <property type="match status" value="4"/>
</dbReference>
<dbReference type="FunFam" id="3.30.70.330:FF:000365">
    <property type="entry name" value="U4/U6 snRNA-associated-splicing factor PRP24"/>
    <property type="match status" value="1"/>
</dbReference>
<dbReference type="Gene3D" id="3.30.70.330">
    <property type="match status" value="3"/>
</dbReference>
<dbReference type="SUPFAM" id="SSF54928">
    <property type="entry name" value="RNA-binding domain, RBD"/>
    <property type="match status" value="2"/>
</dbReference>
<organism evidence="12 13">
    <name type="scientific">Ustilago trichophora</name>
    <dbReference type="NCBI Taxonomy" id="86804"/>
    <lineage>
        <taxon>Eukaryota</taxon>
        <taxon>Fungi</taxon>
        <taxon>Dikarya</taxon>
        <taxon>Basidiomycota</taxon>
        <taxon>Ustilaginomycotina</taxon>
        <taxon>Ustilaginomycetes</taxon>
        <taxon>Ustilaginales</taxon>
        <taxon>Ustilaginaceae</taxon>
        <taxon>Ustilago</taxon>
    </lineage>
</organism>
<evidence type="ECO:0000256" key="5">
    <source>
        <dbReference type="ARBA" id="ARBA00023187"/>
    </source>
</evidence>
<gene>
    <name evidence="12" type="ORF">UTRI_02775_B</name>
</gene>
<comment type="function">
    <text evidence="7">Functions as a recycling factor of the spliceosome, a machinery that forms on each precursor-messenger RNA (pre-mRNA) and catalyzes the removal of introns. Chaperones the re-annealing of U4 and U6 snRNAs (small nuclear RNAs) released from previous rounds of splicing, an initial step in reforming the U4/U6-U5 tri-snRNP (small nuclear ribonucleoprotein) that can reassemble into another spliceosome complex; this step involves binding U6 and facilitating the unwinding of the U6 internal stem loop, followed by base-pairing of U6 to U4.</text>
</comment>
<feature type="domain" description="RRM" evidence="11">
    <location>
        <begin position="875"/>
        <end position="953"/>
    </location>
</feature>
<dbReference type="Pfam" id="PF00076">
    <property type="entry name" value="RRM_1"/>
    <property type="match status" value="2"/>
</dbReference>
<evidence type="ECO:0000256" key="9">
    <source>
        <dbReference type="PROSITE-ProRule" id="PRU00176"/>
    </source>
</evidence>
<dbReference type="EMBL" id="OOIN01000010">
    <property type="protein sequence ID" value="SPO25121.1"/>
    <property type="molecule type" value="Genomic_DNA"/>
</dbReference>
<keyword evidence="5" id="KW-0508">mRNA splicing</keyword>
<dbReference type="GO" id="GO:0008380">
    <property type="term" value="P:RNA splicing"/>
    <property type="evidence" value="ECO:0007669"/>
    <property type="project" value="UniProtKB-KW"/>
</dbReference>
<dbReference type="InterPro" id="IPR011990">
    <property type="entry name" value="TPR-like_helical_dom_sf"/>
</dbReference>
<protein>
    <recommendedName>
        <fullName evidence="8">U4/U6 snRNA-associated-splicing factor PRP24</fullName>
    </recommendedName>
</protein>
<dbReference type="CDD" id="cd00590">
    <property type="entry name" value="RRM_SF"/>
    <property type="match status" value="1"/>
</dbReference>
<feature type="region of interest" description="Disordered" evidence="10">
    <location>
        <begin position="1176"/>
        <end position="1213"/>
    </location>
</feature>
<comment type="subcellular location">
    <subcellularLocation>
        <location evidence="1">Nucleus</location>
    </subcellularLocation>
</comment>
<proteinExistence type="predicted"/>